<keyword evidence="3 5" id="KW-0195">Cyclin</keyword>
<evidence type="ECO:0000256" key="6">
    <source>
        <dbReference type="SAM" id="MobiDB-lite"/>
    </source>
</evidence>
<dbReference type="FunFam" id="1.10.472.10:FF:000060">
    <property type="entry name" value="D6-type cyclin"/>
    <property type="match status" value="1"/>
</dbReference>
<dbReference type="CDD" id="cd20543">
    <property type="entry name" value="CYCLIN_AtCycD-like_rpt1"/>
    <property type="match status" value="1"/>
</dbReference>
<dbReference type="PANTHER" id="PTHR10177">
    <property type="entry name" value="CYCLINS"/>
    <property type="match status" value="1"/>
</dbReference>
<dbReference type="InterPro" id="IPR006671">
    <property type="entry name" value="Cyclin_N"/>
</dbReference>
<dbReference type="InterPro" id="IPR036915">
    <property type="entry name" value="Cyclin-like_sf"/>
</dbReference>
<dbReference type="Gene3D" id="1.10.472.10">
    <property type="entry name" value="Cyclin-like"/>
    <property type="match status" value="1"/>
</dbReference>
<evidence type="ECO:0000256" key="3">
    <source>
        <dbReference type="ARBA" id="ARBA00023127"/>
    </source>
</evidence>
<evidence type="ECO:0000256" key="2">
    <source>
        <dbReference type="ARBA" id="ARBA00022618"/>
    </source>
</evidence>
<feature type="compositionally biased region" description="Low complexity" evidence="6">
    <location>
        <begin position="186"/>
        <end position="206"/>
    </location>
</feature>
<comment type="similarity">
    <text evidence="1">Belongs to the cyclin family. Cyclin D subfamily.</text>
</comment>
<comment type="caution">
    <text evidence="8">The sequence shown here is derived from an EMBL/GenBank/DDBJ whole genome shotgun (WGS) entry which is preliminary data.</text>
</comment>
<dbReference type="InterPro" id="IPR039361">
    <property type="entry name" value="Cyclin"/>
</dbReference>
<evidence type="ECO:0000256" key="1">
    <source>
        <dbReference type="ARBA" id="ARBA00009065"/>
    </source>
</evidence>
<dbReference type="SMART" id="SM00385">
    <property type="entry name" value="CYCLIN"/>
    <property type="match status" value="1"/>
</dbReference>
<feature type="domain" description="Cyclin-like" evidence="7">
    <location>
        <begin position="93"/>
        <end position="178"/>
    </location>
</feature>
<name>A0A3L6FW68_MAIZE</name>
<evidence type="ECO:0000313" key="8">
    <source>
        <dbReference type="EMBL" id="PWZ38374.1"/>
    </source>
</evidence>
<reference evidence="8" key="1">
    <citation type="journal article" date="2018" name="Nat. Genet.">
        <title>Extensive intraspecific gene order and gene structural variations between Mo17 and other maize genomes.</title>
        <authorList>
            <person name="Sun S."/>
            <person name="Zhou Y."/>
            <person name="Chen J."/>
            <person name="Shi J."/>
            <person name="Zhao H."/>
            <person name="Zhao H."/>
            <person name="Song W."/>
            <person name="Zhang M."/>
            <person name="Cui Y."/>
            <person name="Dong X."/>
            <person name="Liu H."/>
            <person name="Ma X."/>
            <person name="Jiao Y."/>
            <person name="Wang B."/>
            <person name="Wei X."/>
            <person name="Stein J.C."/>
            <person name="Glaubitz J.C."/>
            <person name="Lu F."/>
            <person name="Yu G."/>
            <person name="Liang C."/>
            <person name="Fengler K."/>
            <person name="Li B."/>
            <person name="Rafalski A."/>
            <person name="Schnable P.S."/>
            <person name="Ware D.H."/>
            <person name="Buckler E.S."/>
            <person name="Lai J."/>
        </authorList>
    </citation>
    <scope>NUCLEOTIDE SEQUENCE [LARGE SCALE GENOMIC DNA]</scope>
    <source>
        <tissue evidence="8">Seedling</tissue>
    </source>
</reference>
<sequence length="254" mass="27243">MAPSSYEMAASTLLCGEDSSSILDLEAGTQEEEEVLLARSRTRGEPSVVFPVPSEDCVAGFVEAEAAHMPREDYAERLRGGGTDLRVRTDAIDWIWKVHAYYGFGPLTACLAVNYLDRFLSLYQLPEGKSWTTQLLSVACLSLAAKMEETYVPPSLDLQERVSRCLEAIQATVALLAPAQPLKAEGPSSGRSRASSSSATVPRSPTGVLDAGCLSYRSDGTAAAAAASHASSAWRDEDDDCSPAVCSKRRKTSR</sequence>
<feature type="region of interest" description="Disordered" evidence="6">
    <location>
        <begin position="182"/>
        <end position="208"/>
    </location>
</feature>
<feature type="region of interest" description="Disordered" evidence="6">
    <location>
        <begin position="227"/>
        <end position="254"/>
    </location>
</feature>
<gene>
    <name evidence="8" type="primary">CYCD4-1_3</name>
    <name evidence="8" type="ORF">Zm00014a_025292</name>
</gene>
<organism evidence="8">
    <name type="scientific">Zea mays</name>
    <name type="common">Maize</name>
    <dbReference type="NCBI Taxonomy" id="4577"/>
    <lineage>
        <taxon>Eukaryota</taxon>
        <taxon>Viridiplantae</taxon>
        <taxon>Streptophyta</taxon>
        <taxon>Embryophyta</taxon>
        <taxon>Tracheophyta</taxon>
        <taxon>Spermatophyta</taxon>
        <taxon>Magnoliopsida</taxon>
        <taxon>Liliopsida</taxon>
        <taxon>Poales</taxon>
        <taxon>Poaceae</taxon>
        <taxon>PACMAD clade</taxon>
        <taxon>Panicoideae</taxon>
        <taxon>Andropogonodae</taxon>
        <taxon>Andropogoneae</taxon>
        <taxon>Tripsacinae</taxon>
        <taxon>Zea</taxon>
    </lineage>
</organism>
<dbReference type="AlphaFoldDB" id="A0A3L6FW68"/>
<proteinExistence type="inferred from homology"/>
<dbReference type="SUPFAM" id="SSF47954">
    <property type="entry name" value="Cyclin-like"/>
    <property type="match status" value="1"/>
</dbReference>
<dbReference type="GO" id="GO:0051301">
    <property type="term" value="P:cell division"/>
    <property type="evidence" value="ECO:0007669"/>
    <property type="project" value="UniProtKB-KW"/>
</dbReference>
<dbReference type="InterPro" id="IPR013763">
    <property type="entry name" value="Cyclin-like_dom"/>
</dbReference>
<evidence type="ECO:0000256" key="4">
    <source>
        <dbReference type="ARBA" id="ARBA00023306"/>
    </source>
</evidence>
<dbReference type="Proteomes" id="UP000251960">
    <property type="component" value="Chromosome 2"/>
</dbReference>
<evidence type="ECO:0000259" key="7">
    <source>
        <dbReference type="SMART" id="SM00385"/>
    </source>
</evidence>
<keyword evidence="2" id="KW-0132">Cell division</keyword>
<accession>A0A3L6FW68</accession>
<dbReference type="InterPro" id="IPR048258">
    <property type="entry name" value="Cyclins_cyclin-box"/>
</dbReference>
<dbReference type="PROSITE" id="PS00292">
    <property type="entry name" value="CYCLINS"/>
    <property type="match status" value="1"/>
</dbReference>
<evidence type="ECO:0000256" key="5">
    <source>
        <dbReference type="RuleBase" id="RU000383"/>
    </source>
</evidence>
<protein>
    <submittedName>
        <fullName evidence="8">Cyclin-D4-1</fullName>
    </submittedName>
</protein>
<keyword evidence="4" id="KW-0131">Cell cycle</keyword>
<dbReference type="ExpressionAtlas" id="A0A3L6FW68">
    <property type="expression patterns" value="baseline and differential"/>
</dbReference>
<dbReference type="Pfam" id="PF00134">
    <property type="entry name" value="Cyclin_N"/>
    <property type="match status" value="1"/>
</dbReference>
<dbReference type="EMBL" id="NCVQ01000003">
    <property type="protein sequence ID" value="PWZ38374.1"/>
    <property type="molecule type" value="Genomic_DNA"/>
</dbReference>